<dbReference type="PANTHER" id="PTHR43651">
    <property type="entry name" value="1,4-ALPHA-GLUCAN-BRANCHING ENZYME"/>
    <property type="match status" value="1"/>
</dbReference>
<dbReference type="InterPro" id="IPR004193">
    <property type="entry name" value="Glyco_hydro_13_N"/>
</dbReference>
<dbReference type="SUPFAM" id="SSF51011">
    <property type="entry name" value="Glycosyl hydrolase domain"/>
    <property type="match status" value="1"/>
</dbReference>
<dbReference type="OrthoDB" id="434929at2"/>
<feature type="binding site" evidence="16">
    <location>
        <begin position="321"/>
        <end position="325"/>
    </location>
    <ligand>
        <name>substrate</name>
    </ligand>
</feature>
<dbReference type="InterPro" id="IPR013783">
    <property type="entry name" value="Ig-like_fold"/>
</dbReference>
<name>A0A3S0ZXT6_CHLFR</name>
<dbReference type="AlphaFoldDB" id="A0A3S0ZXT6"/>
<evidence type="ECO:0000256" key="14">
    <source>
        <dbReference type="PIRNR" id="PIRNR006337"/>
    </source>
</evidence>
<dbReference type="EMBL" id="RSCJ01000027">
    <property type="protein sequence ID" value="RUR74813.1"/>
    <property type="molecule type" value="Genomic_DNA"/>
</dbReference>
<organism evidence="19 20">
    <name type="scientific">Chlorogloeopsis fritschii PCC 6912</name>
    <dbReference type="NCBI Taxonomy" id="211165"/>
    <lineage>
        <taxon>Bacteria</taxon>
        <taxon>Bacillati</taxon>
        <taxon>Cyanobacteriota</taxon>
        <taxon>Cyanophyceae</taxon>
        <taxon>Nostocales</taxon>
        <taxon>Chlorogloeopsidaceae</taxon>
        <taxon>Chlorogloeopsis</taxon>
    </lineage>
</organism>
<dbReference type="InterPro" id="IPR022567">
    <property type="entry name" value="DUF3459"/>
</dbReference>
<dbReference type="PANTHER" id="PTHR43651:SF11">
    <property type="entry name" value="MALTO-OLIGOSYLTREHALOSE TREHALOHYDROLASE"/>
    <property type="match status" value="1"/>
</dbReference>
<evidence type="ECO:0000256" key="3">
    <source>
        <dbReference type="ARBA" id="ARBA00008061"/>
    </source>
</evidence>
<feature type="binding site" evidence="16">
    <location>
        <begin position="257"/>
        <end position="262"/>
    </location>
    <ligand>
        <name>substrate</name>
    </ligand>
</feature>
<evidence type="ECO:0000256" key="2">
    <source>
        <dbReference type="ARBA" id="ARBA00005199"/>
    </source>
</evidence>
<dbReference type="SUPFAM" id="SSF81296">
    <property type="entry name" value="E set domains"/>
    <property type="match status" value="1"/>
</dbReference>
<dbReference type="GO" id="GO:0005737">
    <property type="term" value="C:cytoplasm"/>
    <property type="evidence" value="ECO:0007669"/>
    <property type="project" value="UniProtKB-SubCell"/>
</dbReference>
<dbReference type="InterPro" id="IPR006047">
    <property type="entry name" value="GH13_cat_dom"/>
</dbReference>
<dbReference type="PIRSF" id="PIRSF006337">
    <property type="entry name" value="Trehalose_TreZ"/>
    <property type="match status" value="1"/>
</dbReference>
<dbReference type="SMART" id="SM00642">
    <property type="entry name" value="Aamy"/>
    <property type="match status" value="1"/>
</dbReference>
<evidence type="ECO:0000256" key="12">
    <source>
        <dbReference type="ARBA" id="ARBA00034013"/>
    </source>
</evidence>
<dbReference type="Pfam" id="PF11941">
    <property type="entry name" value="DUF3459"/>
    <property type="match status" value="1"/>
</dbReference>
<evidence type="ECO:0000256" key="11">
    <source>
        <dbReference type="ARBA" id="ARBA00033284"/>
    </source>
</evidence>
<dbReference type="Gene3D" id="2.60.40.10">
    <property type="entry name" value="Immunoglobulins"/>
    <property type="match status" value="1"/>
</dbReference>
<dbReference type="GO" id="GO:0005992">
    <property type="term" value="P:trehalose biosynthetic process"/>
    <property type="evidence" value="ECO:0007669"/>
    <property type="project" value="UniProtKB-UniRule"/>
</dbReference>
<feature type="domain" description="Glycosyl hydrolase family 13 catalytic" evidence="18">
    <location>
        <begin position="113"/>
        <end position="457"/>
    </location>
</feature>
<evidence type="ECO:0000259" key="18">
    <source>
        <dbReference type="SMART" id="SM00642"/>
    </source>
</evidence>
<evidence type="ECO:0000256" key="17">
    <source>
        <dbReference type="PIRSR" id="PIRSR006337-3"/>
    </source>
</evidence>
<feature type="active site" description="Proton donor" evidence="15">
    <location>
        <position position="296"/>
    </location>
</feature>
<dbReference type="STRING" id="211165.GCA_000317285_01912"/>
<feature type="active site" description="Nucleophile" evidence="15">
    <location>
        <position position="259"/>
    </location>
</feature>
<comment type="caution">
    <text evidence="19">The sequence shown here is derived from an EMBL/GenBank/DDBJ whole genome shotgun (WGS) entry which is preliminary data.</text>
</comment>
<dbReference type="Pfam" id="PF02922">
    <property type="entry name" value="CBM_48"/>
    <property type="match status" value="1"/>
</dbReference>
<keyword evidence="9 14" id="KW-0326">Glycosidase</keyword>
<protein>
    <recommendedName>
        <fullName evidence="5 13">Malto-oligosyltrehalose trehalohydrolase</fullName>
        <shortName evidence="14">MTHase</shortName>
        <ecNumber evidence="4 13">3.2.1.141</ecNumber>
    </recommendedName>
    <alternativeName>
        <fullName evidence="11 14">4-alpha-D-((1-&gt;4)-alpha-D-glucano)trehalose trehalohydrolase</fullName>
    </alternativeName>
    <alternativeName>
        <fullName evidence="10 14">Maltooligosyl trehalose trehalohydrolase</fullName>
    </alternativeName>
</protein>
<sequence>MHIGSQYLGDRTCNFTLWAPLVGEVAVHLVAPEEKFIPLQKDERGYWHGKVSNIEPNTLYFYQLEGQTDRADPASHSQPEGVHGPSQVIDHSAFKWNDDQWQGIPLEKMVIYELHVGTFTKEGTFEAVIPRIPELLELGVNAIEIMPVAQFPGERNWGYDGTFPYAVQNSYGGVNGLKQLVNACHQQGMAVILDVVYNHLGPEGNYLWGFGTYFTDHYKTPWGSAVNFDTAYSDGVRHYFVQNVLYWLENFHLDALRLDAIHAIYDFGAKHILAEMADAVAQLSQQQGLKRYLIAESDLNDTRIIRPQTVGGYGIDAQWSDDFHHALHTVVTGENIGYYQDFGSLEQLAKAYRHAFVYTWDYSPHRRRYHGNDTSGCLASQFVVCSQNHDQVGNRMLGDRLSSLISFAALKLTAAAVLLSPYVPMLFMGEEYGETAPFLYFVSHSDPNIIKGVREGRKAEFSAFFDASGQEPPDPQAVETLERSRLNWEMRHEGKNRALWLFYQKLLQLRREIPALTNLDLNDLEALVIEPEKVLSLRRWCENSQVLCWLNFSQQAVEITTNLPSGSWQKLLDSAEPTWGGRGSQLPEKLSTEEQQTLVLNPESVVVYSND</sequence>
<gene>
    <name evidence="19" type="ORF">PCC6912_49910</name>
</gene>
<dbReference type="Pfam" id="PF00128">
    <property type="entry name" value="Alpha-amylase"/>
    <property type="match status" value="1"/>
</dbReference>
<comment type="pathway">
    <text evidence="2 14">Glycan biosynthesis; trehalose biosynthesis.</text>
</comment>
<dbReference type="InterPro" id="IPR014756">
    <property type="entry name" value="Ig_E-set"/>
</dbReference>
<evidence type="ECO:0000256" key="7">
    <source>
        <dbReference type="ARBA" id="ARBA00022801"/>
    </source>
</evidence>
<evidence type="ECO:0000256" key="8">
    <source>
        <dbReference type="ARBA" id="ARBA00023277"/>
    </source>
</evidence>
<dbReference type="Gene3D" id="1.10.10.760">
    <property type="entry name" value="E-set domains of sugar-utilizing enzymes"/>
    <property type="match status" value="1"/>
</dbReference>
<dbReference type="SUPFAM" id="SSF51445">
    <property type="entry name" value="(Trans)glycosidases"/>
    <property type="match status" value="1"/>
</dbReference>
<keyword evidence="7 14" id="KW-0378">Hydrolase</keyword>
<comment type="subcellular location">
    <subcellularLocation>
        <location evidence="1 15">Cytoplasm</location>
    </subcellularLocation>
</comment>
<dbReference type="Gene3D" id="3.20.20.80">
    <property type="entry name" value="Glycosidases"/>
    <property type="match status" value="1"/>
</dbReference>
<keyword evidence="20" id="KW-1185">Reference proteome</keyword>
<proteinExistence type="inferred from homology"/>
<evidence type="ECO:0000256" key="10">
    <source>
        <dbReference type="ARBA" id="ARBA00032057"/>
    </source>
</evidence>
<evidence type="ECO:0000313" key="20">
    <source>
        <dbReference type="Proteomes" id="UP000268857"/>
    </source>
</evidence>
<reference evidence="19 20" key="1">
    <citation type="journal article" date="2019" name="Genome Biol. Evol.">
        <title>Day and night: Metabolic profiles and evolutionary relationships of six axenic non-marine cyanobacteria.</title>
        <authorList>
            <person name="Will S.E."/>
            <person name="Henke P."/>
            <person name="Boedeker C."/>
            <person name="Huang S."/>
            <person name="Brinkmann H."/>
            <person name="Rohde M."/>
            <person name="Jarek M."/>
            <person name="Friedl T."/>
            <person name="Seufert S."/>
            <person name="Schumacher M."/>
            <person name="Overmann J."/>
            <person name="Neumann-Schaal M."/>
            <person name="Petersen J."/>
        </authorList>
    </citation>
    <scope>NUCLEOTIDE SEQUENCE [LARGE SCALE GENOMIC DNA]</scope>
    <source>
        <strain evidence="19 20">PCC 6912</strain>
    </source>
</reference>
<accession>A0A3S0ZXT6</accession>
<evidence type="ECO:0000256" key="5">
    <source>
        <dbReference type="ARBA" id="ARBA00015938"/>
    </source>
</evidence>
<dbReference type="CDD" id="cd02853">
    <property type="entry name" value="E_set_MTHase_like_N"/>
    <property type="match status" value="1"/>
</dbReference>
<dbReference type="CDD" id="cd11325">
    <property type="entry name" value="AmyAc_GTHase"/>
    <property type="match status" value="1"/>
</dbReference>
<evidence type="ECO:0000313" key="19">
    <source>
        <dbReference type="EMBL" id="RUR74813.1"/>
    </source>
</evidence>
<feature type="binding site" evidence="16">
    <location>
        <begin position="389"/>
        <end position="394"/>
    </location>
    <ligand>
        <name>substrate</name>
    </ligand>
</feature>
<dbReference type="Proteomes" id="UP000268857">
    <property type="component" value="Unassembled WGS sequence"/>
</dbReference>
<evidence type="ECO:0000256" key="13">
    <source>
        <dbReference type="NCBIfam" id="TIGR02402"/>
    </source>
</evidence>
<evidence type="ECO:0000256" key="4">
    <source>
        <dbReference type="ARBA" id="ARBA00012268"/>
    </source>
</evidence>
<dbReference type="RefSeq" id="WP_016877127.1">
    <property type="nucleotide sequence ID" value="NZ_AJLN01000061.1"/>
</dbReference>
<keyword evidence="8" id="KW-0119">Carbohydrate metabolism</keyword>
<dbReference type="InterPro" id="IPR044901">
    <property type="entry name" value="Trehalose_TreZ_E-set_sf"/>
</dbReference>
<evidence type="ECO:0000256" key="16">
    <source>
        <dbReference type="PIRSR" id="PIRSR006337-2"/>
    </source>
</evidence>
<dbReference type="NCBIfam" id="TIGR02402">
    <property type="entry name" value="trehalose_TreZ"/>
    <property type="match status" value="1"/>
</dbReference>
<evidence type="ECO:0000256" key="6">
    <source>
        <dbReference type="ARBA" id="ARBA00022490"/>
    </source>
</evidence>
<comment type="catalytic activity">
    <reaction evidence="12 14">
        <text>hydrolysis of (1-&gt;4)-alpha-D-glucosidic linkage in 4-alpha-D-[(1-&gt;4)-alpha-D-glucanosyl]n trehalose to yield trehalose and (1-&gt;4)-alpha-D-glucan.</text>
        <dbReference type="EC" id="3.2.1.141"/>
    </reaction>
</comment>
<dbReference type="GO" id="GO:0033942">
    <property type="term" value="F:4-alpha-D-(1-&gt;4)-alpha-D-glucanotrehalose trehalohydrolase activity"/>
    <property type="evidence" value="ECO:0007669"/>
    <property type="project" value="UniProtKB-EC"/>
</dbReference>
<evidence type="ECO:0000256" key="9">
    <source>
        <dbReference type="ARBA" id="ARBA00023295"/>
    </source>
</evidence>
<comment type="similarity">
    <text evidence="3 14">Belongs to the glycosyl hydrolase 13 family.</text>
</comment>
<dbReference type="InterPro" id="IPR012768">
    <property type="entry name" value="Trehalose_TreZ"/>
</dbReference>
<evidence type="ECO:0000256" key="15">
    <source>
        <dbReference type="PIRSR" id="PIRSR006337-1"/>
    </source>
</evidence>
<keyword evidence="6" id="KW-0963">Cytoplasm</keyword>
<dbReference type="EC" id="3.2.1.141" evidence="4 13"/>
<dbReference type="UniPathway" id="UPA00299"/>
<dbReference type="InterPro" id="IPR017853">
    <property type="entry name" value="GH"/>
</dbReference>
<evidence type="ECO:0000256" key="1">
    <source>
        <dbReference type="ARBA" id="ARBA00004496"/>
    </source>
</evidence>
<feature type="site" description="Transition state stabilizer" evidence="17">
    <location>
        <position position="390"/>
    </location>
</feature>